<proteinExistence type="predicted"/>
<gene>
    <name evidence="1" type="ORF">V6x_28660</name>
</gene>
<accession>A0A517WD49</accession>
<name>A0A517WD49_9PLAN</name>
<evidence type="ECO:0000313" key="1">
    <source>
        <dbReference type="EMBL" id="QDU03154.1"/>
    </source>
</evidence>
<dbReference type="AlphaFoldDB" id="A0A517WD49"/>
<reference evidence="1 2" key="1">
    <citation type="submission" date="2019-02" db="EMBL/GenBank/DDBJ databases">
        <title>Deep-cultivation of Planctomycetes and their phenomic and genomic characterization uncovers novel biology.</title>
        <authorList>
            <person name="Wiegand S."/>
            <person name="Jogler M."/>
            <person name="Boedeker C."/>
            <person name="Pinto D."/>
            <person name="Vollmers J."/>
            <person name="Rivas-Marin E."/>
            <person name="Kohn T."/>
            <person name="Peeters S.H."/>
            <person name="Heuer A."/>
            <person name="Rast P."/>
            <person name="Oberbeckmann S."/>
            <person name="Bunk B."/>
            <person name="Jeske O."/>
            <person name="Meyerdierks A."/>
            <person name="Storesund J.E."/>
            <person name="Kallscheuer N."/>
            <person name="Luecker S."/>
            <person name="Lage O.M."/>
            <person name="Pohl T."/>
            <person name="Merkel B.J."/>
            <person name="Hornburger P."/>
            <person name="Mueller R.-W."/>
            <person name="Bruemmer F."/>
            <person name="Labrenz M."/>
            <person name="Spormann A.M."/>
            <person name="Op den Camp H."/>
            <person name="Overmann J."/>
            <person name="Amann R."/>
            <person name="Jetten M.S.M."/>
            <person name="Mascher T."/>
            <person name="Medema M.H."/>
            <person name="Devos D.P."/>
            <person name="Kaster A.-K."/>
            <person name="Ovreas L."/>
            <person name="Rohde M."/>
            <person name="Galperin M.Y."/>
            <person name="Jogler C."/>
        </authorList>
    </citation>
    <scope>NUCLEOTIDE SEQUENCE [LARGE SCALE GENOMIC DNA]</scope>
    <source>
        <strain evidence="1 2">V6</strain>
    </source>
</reference>
<dbReference type="EMBL" id="CP036347">
    <property type="protein sequence ID" value="QDU03154.1"/>
    <property type="molecule type" value="Genomic_DNA"/>
</dbReference>
<dbReference type="Proteomes" id="UP000320722">
    <property type="component" value="Chromosome"/>
</dbReference>
<protein>
    <submittedName>
        <fullName evidence="1">Uncharacterized protein</fullName>
    </submittedName>
</protein>
<evidence type="ECO:0000313" key="2">
    <source>
        <dbReference type="Proteomes" id="UP000320722"/>
    </source>
</evidence>
<dbReference type="RefSeq" id="WP_145040746.1">
    <property type="nucleotide sequence ID" value="NZ_CP036347.1"/>
</dbReference>
<sequence>MSKCKMGLIWKPCPRNPFDCGRCYAKMRNSWRTWNIVIPTYPYGIFMNSETLVQSAQSGQTNRVLEFDVSLDVGTGKYVFYPCVWTNWGQTVFDTRIQDTELYDASDGMGGYLDSSHWPDWVKEIVPLHYELRVISRIIRIFNMTYVPAEYDAERNLLDDAHYRIRFYEQLVYYVSDVGGIAEVIVAGPSNTAAGFGSQQIYRCYEVDKCPLADGEYMRFHRDLPDEPFEWSGQGGPGGYNQELSDYIFPPYVDGYHVDIDPIE</sequence>
<organism evidence="1 2">
    <name type="scientific">Gimesia chilikensis</name>
    <dbReference type="NCBI Taxonomy" id="2605989"/>
    <lineage>
        <taxon>Bacteria</taxon>
        <taxon>Pseudomonadati</taxon>
        <taxon>Planctomycetota</taxon>
        <taxon>Planctomycetia</taxon>
        <taxon>Planctomycetales</taxon>
        <taxon>Planctomycetaceae</taxon>
        <taxon>Gimesia</taxon>
    </lineage>
</organism>